<name>A0A699U2N4_TANCI</name>
<organism evidence="3">
    <name type="scientific">Tanacetum cinerariifolium</name>
    <name type="common">Dalmatian daisy</name>
    <name type="synonym">Chrysanthemum cinerariifolium</name>
    <dbReference type="NCBI Taxonomy" id="118510"/>
    <lineage>
        <taxon>Eukaryota</taxon>
        <taxon>Viridiplantae</taxon>
        <taxon>Streptophyta</taxon>
        <taxon>Embryophyta</taxon>
        <taxon>Tracheophyta</taxon>
        <taxon>Spermatophyta</taxon>
        <taxon>Magnoliopsida</taxon>
        <taxon>eudicotyledons</taxon>
        <taxon>Gunneridae</taxon>
        <taxon>Pentapetalae</taxon>
        <taxon>asterids</taxon>
        <taxon>campanulids</taxon>
        <taxon>Asterales</taxon>
        <taxon>Asteraceae</taxon>
        <taxon>Asteroideae</taxon>
        <taxon>Anthemideae</taxon>
        <taxon>Anthemidinae</taxon>
        <taxon>Tanacetum</taxon>
    </lineage>
</organism>
<feature type="non-terminal residue" evidence="3">
    <location>
        <position position="136"/>
    </location>
</feature>
<keyword evidence="1" id="KW-0175">Coiled coil</keyword>
<protein>
    <submittedName>
        <fullName evidence="3">Uncharacterized protein</fullName>
    </submittedName>
</protein>
<evidence type="ECO:0000313" key="3">
    <source>
        <dbReference type="EMBL" id="GFD15579.1"/>
    </source>
</evidence>
<proteinExistence type="predicted"/>
<dbReference type="EMBL" id="BKCJ011287449">
    <property type="protein sequence ID" value="GFD15579.1"/>
    <property type="molecule type" value="Genomic_DNA"/>
</dbReference>
<feature type="compositionally biased region" description="Basic and acidic residues" evidence="2">
    <location>
        <begin position="110"/>
        <end position="123"/>
    </location>
</feature>
<accession>A0A699U2N4</accession>
<evidence type="ECO:0000256" key="1">
    <source>
        <dbReference type="SAM" id="Coils"/>
    </source>
</evidence>
<evidence type="ECO:0000256" key="2">
    <source>
        <dbReference type="SAM" id="MobiDB-lite"/>
    </source>
</evidence>
<gene>
    <name evidence="3" type="ORF">Tci_887548</name>
</gene>
<feature type="region of interest" description="Disordered" evidence="2">
    <location>
        <begin position="72"/>
        <end position="136"/>
    </location>
</feature>
<reference evidence="3" key="1">
    <citation type="journal article" date="2019" name="Sci. Rep.">
        <title>Draft genome of Tanacetum cinerariifolium, the natural source of mosquito coil.</title>
        <authorList>
            <person name="Yamashiro T."/>
            <person name="Shiraishi A."/>
            <person name="Satake H."/>
            <person name="Nakayama K."/>
        </authorList>
    </citation>
    <scope>NUCLEOTIDE SEQUENCE</scope>
</reference>
<dbReference type="AlphaFoldDB" id="A0A699U2N4"/>
<comment type="caution">
    <text evidence="3">The sequence shown here is derived from an EMBL/GenBank/DDBJ whole genome shotgun (WGS) entry which is preliminary data.</text>
</comment>
<feature type="non-terminal residue" evidence="3">
    <location>
        <position position="1"/>
    </location>
</feature>
<sequence length="136" mass="15463">LGIVDKYLANQMNEAVKAAVQLQLEKLKEEAHAKNEDFINKIDENIKKIIKEQVKVKLRSKSPRFCQELRNILATYGDTTTTKRRRDDEDNDEEPSAGSNRGSKRRRSKKESESSSEPKEKSSKSTGKSVEGSRSH</sequence>
<feature type="coiled-coil region" evidence="1">
    <location>
        <begin position="10"/>
        <end position="37"/>
    </location>
</feature>